<evidence type="ECO:0000256" key="1">
    <source>
        <dbReference type="SAM" id="SignalP"/>
    </source>
</evidence>
<feature type="signal peptide" evidence="1">
    <location>
        <begin position="1"/>
        <end position="20"/>
    </location>
</feature>
<organism evidence="3 4">
    <name type="scientific">Chryseobacterium edaphi</name>
    <dbReference type="NCBI Taxonomy" id="2976532"/>
    <lineage>
        <taxon>Bacteria</taxon>
        <taxon>Pseudomonadati</taxon>
        <taxon>Bacteroidota</taxon>
        <taxon>Flavobacteriia</taxon>
        <taxon>Flavobacteriales</taxon>
        <taxon>Weeksellaceae</taxon>
        <taxon>Chryseobacterium group</taxon>
        <taxon>Chryseobacterium</taxon>
    </lineage>
</organism>
<comment type="caution">
    <text evidence="3">The sequence shown here is derived from an EMBL/GenBank/DDBJ whole genome shotgun (WGS) entry which is preliminary data.</text>
</comment>
<evidence type="ECO:0000313" key="4">
    <source>
        <dbReference type="Proteomes" id="UP001208649"/>
    </source>
</evidence>
<dbReference type="Pfam" id="PF17963">
    <property type="entry name" value="Big_9"/>
    <property type="match status" value="1"/>
</dbReference>
<dbReference type="Pfam" id="PF17517">
    <property type="entry name" value="IgGFc_binding"/>
    <property type="match status" value="1"/>
</dbReference>
<accession>A0ABT2W810</accession>
<dbReference type="RefSeq" id="WP_263003869.1">
    <property type="nucleotide sequence ID" value="NZ_JAOTEM010000003.1"/>
</dbReference>
<sequence length="1031" mass="110642">MKRFLLSLVLVFATFSSLFAQRDTEHWIAPFHYTQAYTQSVYLSTDSVIPFEVTITSNNLPLPSPPLPAAPIPSTITISKNNPGILVIPSSVISTNTSAELFTVITKGIYLKGSKPFYCTLRMVSSTTHAEIVTSKGKAGIGKEFYVANTPSTATSNNFTAGVLATENNTVVTATWTGTVGFIGGTPTGNTQTFTLNKGQSFIFAGNTSGTAPFMGAKIVADKPITLTNGNVNGNFGNNTGSGSDAILDQSVPVERLGSTFAMVRTRSTTADLEGAIVVATENNTQVFLNGSGLAVATLNQGQWYRITGDNYVPQGSSGHYNMLVSTSKNVYLYQLVSVGDSSATCGFNYIPPLNCFLPRKIDEIGKINEMPLPIPTPSDMVIKLNILTEAGATVLVNNVAPTATQGPFPLTGNSSWVTYGIEGVTGNLTITSTKAVTAGINGGYSTSGYGGYFAGFSSIPIIAKKTGDCVPGIVLEVDDSYESYQWFLGSTAITGATSNTYTPTVGGNYTVRVTMGTCPPVTTPIYKVFTCLTQTTQSVNICGSKVITPTFTNSTQSPLASTVTIITQPAHGTASINPSTGAITYIPQAGYLGADVIVYKFCGNTPEFVDCEQITLNLNLVPFVLTDRTIKACQYAGKGYFDLTTANVTDNLVPTTKKFYPTLADLNANTNQITNPTNYFSGAGFVYVRVTTSEGCVGNAKITLEFFPTPVVNEATLTVCFIENNETKGTFNLTSAVITNETPVTKKYYPTFTDASNGTNEITSPIPTAYISSNGSVYVRVFNSNGCYAIAKINLKVTPPKRSTVLKDKFICIDDRTTLDAGSGFQSYLWSTGATTQTIQGVPVGNYWVILQNEGCSIKQAVSVKKANEPVVTSIEISNNTATVIVESGTAPYKYAVDGTTTWQDSNVFTNLTRGQHTFYVKDALDCTPISIEITVPNLVNAITPNGDNVNDVLDYSALAYKGNLTFVIYDRYGNKLFTGDKSNNYKWDGRFAGKGILTGTYWYHINWVEPNVQKTPVKYTGWILVKHRE</sequence>
<dbReference type="InterPro" id="IPR035234">
    <property type="entry name" value="IgGFc-bd_N"/>
</dbReference>
<dbReference type="InterPro" id="IPR026341">
    <property type="entry name" value="T9SS_type_B"/>
</dbReference>
<feature type="chain" id="PRO_5047136472" evidence="1">
    <location>
        <begin position="21"/>
        <end position="1031"/>
    </location>
</feature>
<name>A0ABT2W810_9FLAO</name>
<keyword evidence="1" id="KW-0732">Signal</keyword>
<evidence type="ECO:0000259" key="2">
    <source>
        <dbReference type="Pfam" id="PF17517"/>
    </source>
</evidence>
<gene>
    <name evidence="3" type="ORF">NZ698_14240</name>
</gene>
<keyword evidence="4" id="KW-1185">Reference proteome</keyword>
<dbReference type="Gene3D" id="2.60.40.3440">
    <property type="match status" value="1"/>
</dbReference>
<reference evidence="4" key="1">
    <citation type="submission" date="2023-07" db="EMBL/GenBank/DDBJ databases">
        <title>Chryseobacterium sp. strain PBS4-4 Genome sequencing and assembly.</title>
        <authorList>
            <person name="Jung Y."/>
        </authorList>
    </citation>
    <scope>NUCLEOTIDE SEQUENCE [LARGE SCALE GENOMIC DNA]</scope>
    <source>
        <strain evidence="4">PBS4-4</strain>
    </source>
</reference>
<dbReference type="Pfam" id="PF13585">
    <property type="entry name" value="CHU_C"/>
    <property type="match status" value="1"/>
</dbReference>
<proteinExistence type="predicted"/>
<protein>
    <submittedName>
        <fullName evidence="3">T9SS type B sorting domain-containing protein</fullName>
    </submittedName>
</protein>
<evidence type="ECO:0000313" key="3">
    <source>
        <dbReference type="EMBL" id="MCU7618356.1"/>
    </source>
</evidence>
<feature type="domain" description="IgGFc-binding protein N-terminal" evidence="2">
    <location>
        <begin position="139"/>
        <end position="442"/>
    </location>
</feature>
<dbReference type="Proteomes" id="UP001208649">
    <property type="component" value="Unassembled WGS sequence"/>
</dbReference>
<dbReference type="EMBL" id="JAOTEM010000003">
    <property type="protein sequence ID" value="MCU7618356.1"/>
    <property type="molecule type" value="Genomic_DNA"/>
</dbReference>
<dbReference type="NCBIfam" id="TIGR04131">
    <property type="entry name" value="Bac_Flav_CTERM"/>
    <property type="match status" value="1"/>
</dbReference>